<accession>A0A370TD35</accession>
<comment type="caution">
    <text evidence="2">The sequence shown here is derived from an EMBL/GenBank/DDBJ whole genome shotgun (WGS) entry which is preliminary data.</text>
</comment>
<evidence type="ECO:0000313" key="3">
    <source>
        <dbReference type="Proteomes" id="UP000254866"/>
    </source>
</evidence>
<evidence type="ECO:0000256" key="1">
    <source>
        <dbReference type="SAM" id="MobiDB-lite"/>
    </source>
</evidence>
<feature type="compositionally biased region" description="Basic and acidic residues" evidence="1">
    <location>
        <begin position="159"/>
        <end position="181"/>
    </location>
</feature>
<feature type="region of interest" description="Disordered" evidence="1">
    <location>
        <begin position="150"/>
        <end position="188"/>
    </location>
</feature>
<gene>
    <name evidence="2" type="ORF">BP5553_08828</name>
</gene>
<dbReference type="EMBL" id="NPIC01000010">
    <property type="protein sequence ID" value="RDL32372.1"/>
    <property type="molecule type" value="Genomic_DNA"/>
</dbReference>
<organism evidence="2 3">
    <name type="scientific">Venustampulla echinocandica</name>
    <dbReference type="NCBI Taxonomy" id="2656787"/>
    <lineage>
        <taxon>Eukaryota</taxon>
        <taxon>Fungi</taxon>
        <taxon>Dikarya</taxon>
        <taxon>Ascomycota</taxon>
        <taxon>Pezizomycotina</taxon>
        <taxon>Leotiomycetes</taxon>
        <taxon>Helotiales</taxon>
        <taxon>Pleuroascaceae</taxon>
        <taxon>Venustampulla</taxon>
    </lineage>
</organism>
<name>A0A370TD35_9HELO</name>
<evidence type="ECO:0000313" key="2">
    <source>
        <dbReference type="EMBL" id="RDL32372.1"/>
    </source>
</evidence>
<evidence type="ECO:0008006" key="4">
    <source>
        <dbReference type="Google" id="ProtNLM"/>
    </source>
</evidence>
<dbReference type="STRING" id="2656787.A0A370TD35"/>
<dbReference type="Proteomes" id="UP000254866">
    <property type="component" value="Unassembled WGS sequence"/>
</dbReference>
<dbReference type="OrthoDB" id="3556528at2759"/>
<sequence>MAVHTLIFLGPCNKTTENSLKQALRNFDKAILFEAENELKSAIQQLLDQPWFNRVWILQELVLSRDPHIQYGYLRLSWDKFFAFMSWVLGRPLLGAYLVDIAAVEDESKDLETVNSVSKGFPVDSRTSADIFGDAMAGEPLDFSRCHTYSSISNDDVDKDSFERSLSPEESGETPHEHSYSEESDYPI</sequence>
<dbReference type="GeneID" id="43601677"/>
<dbReference type="AlphaFoldDB" id="A0A370TD35"/>
<protein>
    <recommendedName>
        <fullName evidence="4">Heterokaryon incompatibility domain-containing protein</fullName>
    </recommendedName>
</protein>
<keyword evidence="3" id="KW-1185">Reference proteome</keyword>
<dbReference type="RefSeq" id="XP_031866094.1">
    <property type="nucleotide sequence ID" value="XM_032017451.1"/>
</dbReference>
<proteinExistence type="predicted"/>
<reference evidence="2 3" key="1">
    <citation type="journal article" date="2018" name="IMA Fungus">
        <title>IMA Genome-F 9: Draft genome sequence of Annulohypoxylon stygium, Aspergillus mulundensis, Berkeleyomyces basicola (syn. Thielaviopsis basicola), Ceratocystis smalleyi, two Cercospora beticola strains, Coleophoma cylindrospora, Fusarium fracticaudum, Phialophora cf. hyalina, and Morchella septimelata.</title>
        <authorList>
            <person name="Wingfield B.D."/>
            <person name="Bills G.F."/>
            <person name="Dong Y."/>
            <person name="Huang W."/>
            <person name="Nel W.J."/>
            <person name="Swalarsk-Parry B.S."/>
            <person name="Vaghefi N."/>
            <person name="Wilken P.M."/>
            <person name="An Z."/>
            <person name="de Beer Z.W."/>
            <person name="De Vos L."/>
            <person name="Chen L."/>
            <person name="Duong T.A."/>
            <person name="Gao Y."/>
            <person name="Hammerbacher A."/>
            <person name="Kikkert J.R."/>
            <person name="Li Y."/>
            <person name="Li H."/>
            <person name="Li K."/>
            <person name="Li Q."/>
            <person name="Liu X."/>
            <person name="Ma X."/>
            <person name="Naidoo K."/>
            <person name="Pethybridge S.J."/>
            <person name="Sun J."/>
            <person name="Steenkamp E.T."/>
            <person name="van der Nest M.A."/>
            <person name="van Wyk S."/>
            <person name="Wingfield M.J."/>
            <person name="Xiong C."/>
            <person name="Yue Q."/>
            <person name="Zhang X."/>
        </authorList>
    </citation>
    <scope>NUCLEOTIDE SEQUENCE [LARGE SCALE GENOMIC DNA]</scope>
    <source>
        <strain evidence="2 3">BP 5553</strain>
    </source>
</reference>